<organism evidence="2 3">
    <name type="scientific">Exophiala mesophila</name>
    <name type="common">Black yeast-like fungus</name>
    <dbReference type="NCBI Taxonomy" id="212818"/>
    <lineage>
        <taxon>Eukaryota</taxon>
        <taxon>Fungi</taxon>
        <taxon>Dikarya</taxon>
        <taxon>Ascomycota</taxon>
        <taxon>Pezizomycotina</taxon>
        <taxon>Eurotiomycetes</taxon>
        <taxon>Chaetothyriomycetidae</taxon>
        <taxon>Chaetothyriales</taxon>
        <taxon>Herpotrichiellaceae</taxon>
        <taxon>Exophiala</taxon>
    </lineage>
</organism>
<name>A0A0D1YBS2_EXOME</name>
<feature type="region of interest" description="Disordered" evidence="1">
    <location>
        <begin position="1"/>
        <end position="28"/>
    </location>
</feature>
<gene>
    <name evidence="2" type="ORF">PV10_01783</name>
</gene>
<dbReference type="GeneID" id="27319628"/>
<dbReference type="EMBL" id="KN847520">
    <property type="protein sequence ID" value="KIV98096.1"/>
    <property type="molecule type" value="Genomic_DNA"/>
</dbReference>
<reference evidence="2 3" key="1">
    <citation type="submission" date="2015-01" db="EMBL/GenBank/DDBJ databases">
        <title>The Genome Sequence of Exophiala mesophila CBS40295.</title>
        <authorList>
            <consortium name="The Broad Institute Genomics Platform"/>
            <person name="Cuomo C."/>
            <person name="de Hoog S."/>
            <person name="Gorbushina A."/>
            <person name="Stielow B."/>
            <person name="Teixiera M."/>
            <person name="Abouelleil A."/>
            <person name="Chapman S.B."/>
            <person name="Priest M."/>
            <person name="Young S.K."/>
            <person name="Wortman J."/>
            <person name="Nusbaum C."/>
            <person name="Birren B."/>
        </authorList>
    </citation>
    <scope>NUCLEOTIDE SEQUENCE [LARGE SCALE GENOMIC DNA]</scope>
    <source>
        <strain evidence="2 3">CBS 40295</strain>
    </source>
</reference>
<accession>A0A0D1YBS2</accession>
<protein>
    <submittedName>
        <fullName evidence="2">Uncharacterized protein</fullName>
    </submittedName>
</protein>
<dbReference type="HOGENOM" id="CLU_2279019_0_0_1"/>
<dbReference type="STRING" id="212818.A0A0D1YBS2"/>
<dbReference type="RefSeq" id="XP_016229670.1">
    <property type="nucleotide sequence ID" value="XM_016366021.1"/>
</dbReference>
<dbReference type="VEuPathDB" id="FungiDB:PV10_01783"/>
<evidence type="ECO:0000256" key="1">
    <source>
        <dbReference type="SAM" id="MobiDB-lite"/>
    </source>
</evidence>
<keyword evidence="3" id="KW-1185">Reference proteome</keyword>
<evidence type="ECO:0000313" key="2">
    <source>
        <dbReference type="EMBL" id="KIV98096.1"/>
    </source>
</evidence>
<dbReference type="OrthoDB" id="5400577at2759"/>
<sequence length="106" mass="11940">MREPFDATSSMREEYAQNGLPPPDEDDARDQCLRASMAAPDLATVKVFLRFYASTSQPLFDAVSPTTDSLQTIAEWFFAGFTNVTGTEIENKERSELYYVRVSSEL</sequence>
<feature type="compositionally biased region" description="Basic and acidic residues" evidence="1">
    <location>
        <begin position="1"/>
        <end position="15"/>
    </location>
</feature>
<dbReference type="AlphaFoldDB" id="A0A0D1YBS2"/>
<proteinExistence type="predicted"/>
<dbReference type="Proteomes" id="UP000054302">
    <property type="component" value="Unassembled WGS sequence"/>
</dbReference>
<evidence type="ECO:0000313" key="3">
    <source>
        <dbReference type="Proteomes" id="UP000054302"/>
    </source>
</evidence>